<reference evidence="4" key="1">
    <citation type="journal article" date="2021" name="Sci. Rep.">
        <title>Diploid genomic architecture of Nitzschia inconspicua, an elite biomass production diatom.</title>
        <authorList>
            <person name="Oliver A."/>
            <person name="Podell S."/>
            <person name="Pinowska A."/>
            <person name="Traller J.C."/>
            <person name="Smith S.R."/>
            <person name="McClure R."/>
            <person name="Beliaev A."/>
            <person name="Bohutskyi P."/>
            <person name="Hill E.A."/>
            <person name="Rabines A."/>
            <person name="Zheng H."/>
            <person name="Allen L.Z."/>
            <person name="Kuo A."/>
            <person name="Grigoriev I.V."/>
            <person name="Allen A.E."/>
            <person name="Hazlebeck D."/>
            <person name="Allen E.E."/>
        </authorList>
    </citation>
    <scope>NUCLEOTIDE SEQUENCE</scope>
    <source>
        <strain evidence="4">Hildebrandi</strain>
    </source>
</reference>
<feature type="compositionally biased region" description="Polar residues" evidence="2">
    <location>
        <begin position="929"/>
        <end position="943"/>
    </location>
</feature>
<keyword evidence="5" id="KW-1185">Reference proteome</keyword>
<dbReference type="PANTHER" id="PTHR45570:SF2">
    <property type="entry name" value="ACETYLCHOLINESTERASE 1-LIKE"/>
    <property type="match status" value="1"/>
</dbReference>
<dbReference type="Pfam" id="PF00135">
    <property type="entry name" value="COesterase"/>
    <property type="match status" value="1"/>
</dbReference>
<feature type="region of interest" description="Disordered" evidence="2">
    <location>
        <begin position="968"/>
        <end position="996"/>
    </location>
</feature>
<comment type="caution">
    <text evidence="4">The sequence shown here is derived from an EMBL/GenBank/DDBJ whole genome shotgun (WGS) entry which is preliminary data.</text>
</comment>
<dbReference type="InterPro" id="IPR019819">
    <property type="entry name" value="Carboxylesterase_B_CS"/>
</dbReference>
<name>A0A9K3KIA5_9STRA</name>
<dbReference type="PROSITE" id="PS00941">
    <property type="entry name" value="CARBOXYLESTERASE_B_2"/>
    <property type="match status" value="1"/>
</dbReference>
<dbReference type="EMBL" id="JAGRRH010000023">
    <property type="protein sequence ID" value="KAG7343926.1"/>
    <property type="molecule type" value="Genomic_DNA"/>
</dbReference>
<feature type="compositionally biased region" description="Basic residues" evidence="2">
    <location>
        <begin position="984"/>
        <end position="993"/>
    </location>
</feature>
<dbReference type="Proteomes" id="UP000693970">
    <property type="component" value="Unassembled WGS sequence"/>
</dbReference>
<evidence type="ECO:0000313" key="4">
    <source>
        <dbReference type="EMBL" id="KAG7343926.1"/>
    </source>
</evidence>
<dbReference type="PROSITE" id="PS00122">
    <property type="entry name" value="CARBOXYLESTERASE_B_1"/>
    <property type="match status" value="1"/>
</dbReference>
<dbReference type="InterPro" id="IPR002018">
    <property type="entry name" value="CarbesteraseB"/>
</dbReference>
<dbReference type="InterPro" id="IPR019826">
    <property type="entry name" value="Carboxylesterase_B_AS"/>
</dbReference>
<evidence type="ECO:0000259" key="3">
    <source>
        <dbReference type="Pfam" id="PF00135"/>
    </source>
</evidence>
<evidence type="ECO:0000256" key="2">
    <source>
        <dbReference type="SAM" id="MobiDB-lite"/>
    </source>
</evidence>
<feature type="compositionally biased region" description="Polar residues" evidence="2">
    <location>
        <begin position="968"/>
        <end position="981"/>
    </location>
</feature>
<gene>
    <name evidence="4" type="ORF">IV203_021934</name>
</gene>
<accession>A0A9K3KIA5</accession>
<organism evidence="4 5">
    <name type="scientific">Nitzschia inconspicua</name>
    <dbReference type="NCBI Taxonomy" id="303405"/>
    <lineage>
        <taxon>Eukaryota</taxon>
        <taxon>Sar</taxon>
        <taxon>Stramenopiles</taxon>
        <taxon>Ochrophyta</taxon>
        <taxon>Bacillariophyta</taxon>
        <taxon>Bacillariophyceae</taxon>
        <taxon>Bacillariophycidae</taxon>
        <taxon>Bacillariales</taxon>
        <taxon>Bacillariaceae</taxon>
        <taxon>Nitzschia</taxon>
    </lineage>
</organism>
<reference evidence="4" key="2">
    <citation type="submission" date="2021-04" db="EMBL/GenBank/DDBJ databases">
        <authorList>
            <person name="Podell S."/>
        </authorList>
    </citation>
    <scope>NUCLEOTIDE SEQUENCE</scope>
    <source>
        <strain evidence="4">Hildebrandi</strain>
    </source>
</reference>
<protein>
    <submittedName>
        <fullName evidence="4">Carboxylesterase</fullName>
    </submittedName>
</protein>
<feature type="region of interest" description="Disordered" evidence="2">
    <location>
        <begin position="920"/>
        <end position="949"/>
    </location>
</feature>
<evidence type="ECO:0000256" key="1">
    <source>
        <dbReference type="SAM" id="Coils"/>
    </source>
</evidence>
<dbReference type="PANTHER" id="PTHR45570">
    <property type="entry name" value="CARBOXYLIC ESTER HYDROLASE"/>
    <property type="match status" value="1"/>
</dbReference>
<sequence>MKNVFKGRFKEFKAAAKNAAMGAAPMASHETKTAAMTRPSVTFQSTDLDDDEQVFAYSSTQPSMRVMQLRKSSALLEEDNEDGYSTTATTATHASGNGTEASERNITVVTIGETPLDVFLQSFRSSGSEFLSSAYVMGRSIDKYGGSLSTSLPEDVFTLVDTQVCLLKEYLEATGLAGTDTGNAVVVDAFLNIFRTLYVKQKHFRDSFLKGVDSCIAASNDFLRMADKVEQMLGGLQQDYPHLTWTTTTTSHESKEMSEWEVSTELVEQEASHLMDLFQQDAVLAAQKSSLYIIESVQKSEIPNQLFTNAWEEELTHNQVARAIVRTYAEMLGKLESLISTEYLYHKVVVALVRSTVCFYIQCFVLKANKARRYLENPTKRNKTKHSFVNPPRAVMRMTHDTRVFEGFFLDIAEGNAALRKIISNELSLLKVVILECMSYAAGQNGSDSLDEFILVVHKRTGADCDVTRHFLSDIYVLLGENKKEYRAIESKVKSMREELDRITKVEEKQVATKSNGTSSDIKFHLDKMLRLVYEDRILHEKLSLCGNIMNDMHIIDPKKDQILKNSSQNIFSSHRVSKTLLFSILLSSILLLFAHAQPENYQQYQEATFADPSSSFPVRVELPGLGVVQGVRRFSEEHVVDFFGGIPYAAPPVMNLRWSPPQDVIQWHPHVLDASGFGTDCFQVVDPVMNPLAQLDQMSEDCLYLNVFRPALTPESSGELLPVMLWFHGGAFQQGGANRPEYNAKRLAHEENVIVITANYRLGALGFLVSRELGLTGNYGLMDQRAAMHFVKHYCFYFGGDPNSITLFGESAGAVMIGLHLLMNNNVEGVSDGDVDGRLFHKAILQSNPMGYQFRSPNVADFLGDALRRAVDCRDLDCMKTESVEEILRAQSSLMGIPRSVGDFFAWGPTLTTTVFTPAGHSSSSSSMRNTFTLSPSISESNRAQRDQRRSLFDPLEDEKDFWKDTSSPWTTVSPFSSTSEYRRRRRRRRKQSNPFEVNVTQPLQNLHLIPDDIPIIIGTNKNEGEMFVHGAFPITMSKAVYWMFVGALFKDSAPKVLKHYRPYVSQLEAEAAALAQQQIQEERNKQYFMEHQHELEEEYLNLLKTTTTEKIGGDTFRGGSQENGFSDSNDAMNNGWWRPQLRKVRRWGNQTKERFFPALDPEEIEIRRLQREELAKQKAKEKALREAAKVAIDYRPVMARIINDYLFRCPSWHYAHLLSLQRVKRFKEKRNSREKNRVFDRQQSASFMPKDWDNTDDQSIEFKNNVYVYRFSQPTHVPGFLECWGKSCHTAELPFVFESMDIIRSDYSTLSPIAQKEAPVPPEYPYTDVLAAYQGSMEETNQGGVGTNEQQQDTPASLTSRLSNYTSYFQRVLEHFFEDYFKEDADEEIAHDMAQRWVAFAKTGSPNYDNSKVEWVPWRFVPDDPESIDPTGTGSERSFEDYLSWDEEERQIYSVWRDIEEQAIRSMEEDDNRVYSEEEQEAVVGKAYRNRALEALNMEVVEQDTLRTELKRNKKVSDEQALNRYTFSTFGRSTTANTNTTTPKGSLTENFFELKPEKMIEQIQRMAQDMGVLGRGLSGEYERLLGVGGIGGGSEGSSRIGSSFQSEHEYWDDDFFPQFLELRWPPEGRLVERDCTCDFWGRIRYRY</sequence>
<keyword evidence="1" id="KW-0175">Coiled coil</keyword>
<proteinExistence type="predicted"/>
<feature type="region of interest" description="Disordered" evidence="2">
    <location>
        <begin position="78"/>
        <end position="101"/>
    </location>
</feature>
<evidence type="ECO:0000313" key="5">
    <source>
        <dbReference type="Proteomes" id="UP000693970"/>
    </source>
</evidence>
<feature type="domain" description="Carboxylesterase type B" evidence="3">
    <location>
        <begin position="622"/>
        <end position="918"/>
    </location>
</feature>
<dbReference type="OrthoDB" id="408631at2759"/>
<feature type="coiled-coil region" evidence="1">
    <location>
        <begin position="479"/>
        <end position="506"/>
    </location>
</feature>